<protein>
    <submittedName>
        <fullName evidence="1">Uncharacterized protein</fullName>
    </submittedName>
</protein>
<reference evidence="1" key="1">
    <citation type="journal article" date="2015" name="Nature">
        <title>Complex archaea that bridge the gap between prokaryotes and eukaryotes.</title>
        <authorList>
            <person name="Spang A."/>
            <person name="Saw J.H."/>
            <person name="Jorgensen S.L."/>
            <person name="Zaremba-Niedzwiedzka K."/>
            <person name="Martijn J."/>
            <person name="Lind A.E."/>
            <person name="van Eijk R."/>
            <person name="Schleper C."/>
            <person name="Guy L."/>
            <person name="Ettema T.J."/>
        </authorList>
    </citation>
    <scope>NUCLEOTIDE SEQUENCE</scope>
</reference>
<organism evidence="1">
    <name type="scientific">marine sediment metagenome</name>
    <dbReference type="NCBI Taxonomy" id="412755"/>
    <lineage>
        <taxon>unclassified sequences</taxon>
        <taxon>metagenomes</taxon>
        <taxon>ecological metagenomes</taxon>
    </lineage>
</organism>
<accession>A0A0F9YP70</accession>
<proteinExistence type="predicted"/>
<name>A0A0F9YP70_9ZZZZ</name>
<dbReference type="EMBL" id="LAZR01000015">
    <property type="protein sequence ID" value="KKO06474.1"/>
    <property type="molecule type" value="Genomic_DNA"/>
</dbReference>
<gene>
    <name evidence="1" type="ORF">LCGC14_0062820</name>
</gene>
<evidence type="ECO:0000313" key="1">
    <source>
        <dbReference type="EMBL" id="KKO06474.1"/>
    </source>
</evidence>
<sequence>MQISLHKNVRTTPAMRAEIAATLIGSRLSTSAQALRRSSLATGCKAFYVDPDLR</sequence>
<dbReference type="AlphaFoldDB" id="A0A0F9YP70"/>
<comment type="caution">
    <text evidence="1">The sequence shown here is derived from an EMBL/GenBank/DDBJ whole genome shotgun (WGS) entry which is preliminary data.</text>
</comment>